<protein>
    <recommendedName>
        <fullName evidence="3">DUF4190 domain-containing protein</fullName>
    </recommendedName>
</protein>
<keyword evidence="2" id="KW-0472">Membrane</keyword>
<gene>
    <name evidence="4" type="ORF">AFR_40015</name>
</gene>
<feature type="transmembrane region" description="Helical" evidence="2">
    <location>
        <begin position="169"/>
        <end position="197"/>
    </location>
</feature>
<dbReference type="InterPro" id="IPR025241">
    <property type="entry name" value="DUF4190"/>
</dbReference>
<evidence type="ECO:0000313" key="5">
    <source>
        <dbReference type="Proteomes" id="UP000017746"/>
    </source>
</evidence>
<keyword evidence="2" id="KW-1133">Transmembrane helix</keyword>
<evidence type="ECO:0000259" key="3">
    <source>
        <dbReference type="Pfam" id="PF13828"/>
    </source>
</evidence>
<dbReference type="Pfam" id="PF13828">
    <property type="entry name" value="DUF4190"/>
    <property type="match status" value="1"/>
</dbReference>
<feature type="compositionally biased region" description="Pro residues" evidence="1">
    <location>
        <begin position="1"/>
        <end position="52"/>
    </location>
</feature>
<evidence type="ECO:0000256" key="1">
    <source>
        <dbReference type="SAM" id="MobiDB-lite"/>
    </source>
</evidence>
<evidence type="ECO:0000256" key="2">
    <source>
        <dbReference type="SAM" id="Phobius"/>
    </source>
</evidence>
<dbReference type="PATRIC" id="fig|1246995.3.peg.8098"/>
<keyword evidence="5" id="KW-1185">Reference proteome</keyword>
<dbReference type="RefSeq" id="WP_023562590.1">
    <property type="nucleotide sequence ID" value="NC_022657.1"/>
</dbReference>
<proteinExistence type="predicted"/>
<dbReference type="Proteomes" id="UP000017746">
    <property type="component" value="Chromosome"/>
</dbReference>
<dbReference type="KEGG" id="afs:AFR_40015"/>
<name>U5WB93_9ACTN</name>
<feature type="domain" description="DUF4190" evidence="3">
    <location>
        <begin position="121"/>
        <end position="187"/>
    </location>
</feature>
<accession>U5WB93</accession>
<dbReference type="HOGENOM" id="CLU_1335172_0_0_11"/>
<dbReference type="EMBL" id="CP006272">
    <property type="protein sequence ID" value="AGZ46257.1"/>
    <property type="molecule type" value="Genomic_DNA"/>
</dbReference>
<reference evidence="4 5" key="1">
    <citation type="journal article" date="2014" name="J. Biotechnol.">
        <title>Complete genome sequence of the actinobacterium Actinoplanes friuliensis HAG 010964, producer of the lipopeptide antibiotic friulimycin.</title>
        <authorList>
            <person name="Ruckert C."/>
            <person name="Szczepanowski R."/>
            <person name="Albersmeier A."/>
            <person name="Goesmann A."/>
            <person name="Fischer N."/>
            <person name="Steinkamper A."/>
            <person name="Puhler A."/>
            <person name="Biener R."/>
            <person name="Schwartz D."/>
            <person name="Kalinowski J."/>
        </authorList>
    </citation>
    <scope>NUCLEOTIDE SEQUENCE [LARGE SCALE GENOMIC DNA]</scope>
    <source>
        <strain evidence="4 5">DSM 7358</strain>
    </source>
</reference>
<dbReference type="STRING" id="1246995.AFR_40015"/>
<feature type="transmembrane region" description="Helical" evidence="2">
    <location>
        <begin position="122"/>
        <end position="148"/>
    </location>
</feature>
<evidence type="ECO:0000313" key="4">
    <source>
        <dbReference type="EMBL" id="AGZ46257.1"/>
    </source>
</evidence>
<keyword evidence="2" id="KW-0812">Transmembrane</keyword>
<feature type="compositionally biased region" description="Gly residues" evidence="1">
    <location>
        <begin position="57"/>
        <end position="73"/>
    </location>
</feature>
<sequence>MTYPPTPGPDGTYPPPPDPPVQAYQPPEPYQPPHNQSYPPPQAYEPPQPYQPPSYGQSGGYGQSGYGQSGGYGTTPSYGATPDYGKQPGYELQQQGYGSLPGSPYSYPNGGYPPTRPTEGMAIASLVVACASVAGLCFWGVGGLLGIVGAVFGHVARRRIRTTGNNGSGLALAGIIIGWAVTGVAVLGAIFLFAAVISDSGRTTY</sequence>
<organism evidence="4 5">
    <name type="scientific">Actinoplanes friuliensis DSM 7358</name>
    <dbReference type="NCBI Taxonomy" id="1246995"/>
    <lineage>
        <taxon>Bacteria</taxon>
        <taxon>Bacillati</taxon>
        <taxon>Actinomycetota</taxon>
        <taxon>Actinomycetes</taxon>
        <taxon>Micromonosporales</taxon>
        <taxon>Micromonosporaceae</taxon>
        <taxon>Actinoplanes</taxon>
    </lineage>
</organism>
<dbReference type="AlphaFoldDB" id="U5WB93"/>
<feature type="region of interest" description="Disordered" evidence="1">
    <location>
        <begin position="1"/>
        <end position="98"/>
    </location>
</feature>